<dbReference type="GO" id="GO:0005654">
    <property type="term" value="C:nucleoplasm"/>
    <property type="evidence" value="ECO:0000318"/>
    <property type="project" value="GO_Central"/>
</dbReference>
<evidence type="ECO:0000256" key="4">
    <source>
        <dbReference type="ARBA" id="ARBA00022741"/>
    </source>
</evidence>
<dbReference type="InterPro" id="IPR011009">
    <property type="entry name" value="Kinase-like_dom_sf"/>
</dbReference>
<dbReference type="PhylomeDB" id="Q21694"/>
<dbReference type="Pfam" id="PF00069">
    <property type="entry name" value="Pkinase"/>
    <property type="match status" value="1"/>
</dbReference>
<dbReference type="EMBL" id="BX284606">
    <property type="protein sequence ID" value="CCD62913.1"/>
    <property type="molecule type" value="Genomic_DNA"/>
</dbReference>
<evidence type="ECO:0000256" key="6">
    <source>
        <dbReference type="ARBA" id="ARBA00022840"/>
    </source>
</evidence>
<dbReference type="InterPro" id="IPR017892">
    <property type="entry name" value="Pkinase_C"/>
</dbReference>
<reference evidence="11 12" key="1">
    <citation type="journal article" date="1998" name="Science">
        <title>Genome sequence of the nematode C. elegans: a platform for investigating biology.</title>
        <authorList>
            <consortium name="The C. elegans sequencing consortium"/>
            <person name="Sulson J.E."/>
            <person name="Waterston R."/>
        </authorList>
    </citation>
    <scope>NUCLEOTIDE SEQUENCE [LARGE SCALE GENOMIC DNA]</scope>
    <source>
        <strain evidence="11 12">Bristol N2</strain>
    </source>
</reference>
<dbReference type="STRING" id="6239.R04A9.7.1"/>
<evidence type="ECO:0000256" key="3">
    <source>
        <dbReference type="ARBA" id="ARBA00022679"/>
    </source>
</evidence>
<proteinExistence type="inferred from homology"/>
<dbReference type="FunCoup" id="Q21694">
    <property type="interactions" value="193"/>
</dbReference>
<dbReference type="InParanoid" id="Q21694"/>
<dbReference type="KEGG" id="cel:CELE_R04A9.7"/>
<dbReference type="AlphaFoldDB" id="Q21694"/>
<dbReference type="Pfam" id="PF00433">
    <property type="entry name" value="Pkinase_C"/>
    <property type="match status" value="1"/>
</dbReference>
<dbReference type="UCSC" id="R04A9.7">
    <property type="organism name" value="c. elegans"/>
</dbReference>
<keyword evidence="12" id="KW-1185">Reference proteome</keyword>
<dbReference type="Bgee" id="WBGene00044281">
    <property type="expression patterns" value="Expressed in embryo and 3 other cell types or tissues"/>
</dbReference>
<dbReference type="eggNOG" id="KOG0598">
    <property type="taxonomic scope" value="Eukaryota"/>
</dbReference>
<evidence type="ECO:0000256" key="5">
    <source>
        <dbReference type="ARBA" id="ARBA00022777"/>
    </source>
</evidence>
<dbReference type="FunFam" id="1.10.510.10:FF:000008">
    <property type="entry name" value="Non-specific serine/threonine protein kinase"/>
    <property type="match status" value="1"/>
</dbReference>
<organism evidence="11 12">
    <name type="scientific">Caenorhabditis elegans</name>
    <dbReference type="NCBI Taxonomy" id="6239"/>
    <lineage>
        <taxon>Eukaryota</taxon>
        <taxon>Metazoa</taxon>
        <taxon>Ecdysozoa</taxon>
        <taxon>Nematoda</taxon>
        <taxon>Chromadorea</taxon>
        <taxon>Rhabditida</taxon>
        <taxon>Rhabditina</taxon>
        <taxon>Rhabditomorpha</taxon>
        <taxon>Rhabditoidea</taxon>
        <taxon>Rhabditidae</taxon>
        <taxon>Peloderinae</taxon>
        <taxon>Caenorhabditis</taxon>
    </lineage>
</organism>
<evidence type="ECO:0000256" key="8">
    <source>
        <dbReference type="RuleBase" id="RU000304"/>
    </source>
</evidence>
<dbReference type="FunFam" id="3.30.200.20:FF:000537">
    <property type="entry name" value="Non-specific serine/threonine protein kinase"/>
    <property type="match status" value="1"/>
</dbReference>
<dbReference type="Proteomes" id="UP000001940">
    <property type="component" value="Chromosome X"/>
</dbReference>
<dbReference type="Reactome" id="R-CEL-198693">
    <property type="pathway name" value="AKT phosphorylates targets in the nucleus"/>
</dbReference>
<dbReference type="SMART" id="SM00220">
    <property type="entry name" value="S_TKc"/>
    <property type="match status" value="1"/>
</dbReference>
<dbReference type="InterPro" id="IPR008271">
    <property type="entry name" value="Ser/Thr_kinase_AS"/>
</dbReference>
<evidence type="ECO:0000313" key="13">
    <source>
        <dbReference type="WormBase" id="R04A9.7"/>
    </source>
</evidence>
<accession>Q21694</accession>
<protein>
    <submittedName>
        <fullName evidence="11">Non-specific serine/threonine protein kinase</fullName>
    </submittedName>
</protein>
<evidence type="ECO:0000259" key="9">
    <source>
        <dbReference type="PROSITE" id="PS50011"/>
    </source>
</evidence>
<dbReference type="OrthoDB" id="63267at2759"/>
<dbReference type="PROSITE" id="PS51285">
    <property type="entry name" value="AGC_KINASE_CTER"/>
    <property type="match status" value="1"/>
</dbReference>
<keyword evidence="5 11" id="KW-0418">Kinase</keyword>
<evidence type="ECO:0000313" key="11">
    <source>
        <dbReference type="EMBL" id="CCD62913.1"/>
    </source>
</evidence>
<dbReference type="InterPro" id="IPR017441">
    <property type="entry name" value="Protein_kinase_ATP_BS"/>
</dbReference>
<dbReference type="CTD" id="3565956"/>
<dbReference type="Gene3D" id="1.10.510.10">
    <property type="entry name" value="Transferase(Phosphotransferase) domain 1"/>
    <property type="match status" value="1"/>
</dbReference>
<evidence type="ECO:0000256" key="1">
    <source>
        <dbReference type="ARBA" id="ARBA00022527"/>
    </source>
</evidence>
<dbReference type="PROSITE" id="PS00108">
    <property type="entry name" value="PROTEIN_KINASE_ST"/>
    <property type="match status" value="1"/>
</dbReference>
<dbReference type="WormBase" id="R04A9.7">
    <property type="protein sequence ID" value="CE41149"/>
    <property type="gene ID" value="WBGene00044281"/>
</dbReference>
<feature type="binding site" evidence="7">
    <location>
        <position position="81"/>
    </location>
    <ligand>
        <name>ATP</name>
        <dbReference type="ChEBI" id="CHEBI:30616"/>
    </ligand>
</feature>
<dbReference type="GeneID" id="3565956"/>
<evidence type="ECO:0000313" key="12">
    <source>
        <dbReference type="Proteomes" id="UP000001940"/>
    </source>
</evidence>
<comment type="similarity">
    <text evidence="8">Belongs to the protein kinase superfamily.</text>
</comment>
<feature type="domain" description="Protein kinase" evidence="9">
    <location>
        <begin position="49"/>
        <end position="305"/>
    </location>
</feature>
<dbReference type="PaxDb" id="6239-R04A9.7"/>
<dbReference type="InterPro" id="IPR000961">
    <property type="entry name" value="AGC-kinase_C"/>
</dbReference>
<dbReference type="RefSeq" id="NP_001024829.2">
    <property type="nucleotide sequence ID" value="NM_001029658.5"/>
</dbReference>
<gene>
    <name evidence="11" type="ORF">CELE_R04A9.7</name>
    <name evidence="11 13" type="ORF">R04A9.7</name>
</gene>
<evidence type="ECO:0000259" key="10">
    <source>
        <dbReference type="PROSITE" id="PS51285"/>
    </source>
</evidence>
<sequence length="402" mass="46148">MSGKVTENSKLTHANVVDNCDQLEKMMKQVSMQKFEKLFYPDDVAPKDFERLKLVGEGGYGKVFQVRKQTGEDKGTIYAMKVITKRKVTGTEKDLRHARDERKILETINSPFLCDLHYAFQTNEKLYLVLEFLHGGELYTLLERKSDWPEEYARFYLSEIILAIEHLHGHDIVYRDLKPDNVMLNLAGHVVLTDFGLCKYKLKKGEKTLTFCGTHEYMAPEMIRKVGHDHAVDVWALGILMYDMFMGGPPFTGETPADKDKSILKGKVRLPPKLSASGKDLIKRIIKRDPTLRITIPDIKEHEFFEEIDWDKLMAHDFEPPFKPTLANLEDVSHFDESFTSIAPEESPCKAIVTENEERNYLFNGFNFNRTSKTKETRKTTSAARKLTTTNNVVTAPQLQCA</sequence>
<dbReference type="Gene3D" id="3.30.200.20">
    <property type="entry name" value="Phosphorylase Kinase, domain 1"/>
    <property type="match status" value="1"/>
</dbReference>
<feature type="domain" description="AGC-kinase C-terminal" evidence="10">
    <location>
        <begin position="306"/>
        <end position="378"/>
    </location>
</feature>
<dbReference type="GO" id="GO:0005737">
    <property type="term" value="C:cytoplasm"/>
    <property type="evidence" value="ECO:0000318"/>
    <property type="project" value="GO_Central"/>
</dbReference>
<dbReference type="GO" id="GO:0005524">
    <property type="term" value="F:ATP binding"/>
    <property type="evidence" value="ECO:0007669"/>
    <property type="project" value="UniProtKB-UniRule"/>
</dbReference>
<keyword evidence="6 7" id="KW-0067">ATP-binding</keyword>
<dbReference type="InterPro" id="IPR000719">
    <property type="entry name" value="Prot_kinase_dom"/>
</dbReference>
<evidence type="ECO:0000256" key="2">
    <source>
        <dbReference type="ARBA" id="ARBA00022553"/>
    </source>
</evidence>
<keyword evidence="2" id="KW-0597">Phosphoprotein</keyword>
<dbReference type="PROSITE" id="PS50011">
    <property type="entry name" value="PROTEIN_KINASE_DOM"/>
    <property type="match status" value="1"/>
</dbReference>
<dbReference type="PeptideAtlas" id="Q21694"/>
<dbReference type="SMART" id="SM00133">
    <property type="entry name" value="S_TK_X"/>
    <property type="match status" value="1"/>
</dbReference>
<dbReference type="OMA" id="TQNIDIM"/>
<dbReference type="SUPFAM" id="SSF56112">
    <property type="entry name" value="Protein kinase-like (PK-like)"/>
    <property type="match status" value="1"/>
</dbReference>
<dbReference type="GO" id="GO:0038202">
    <property type="term" value="P:TORC1 signaling"/>
    <property type="evidence" value="ECO:0000318"/>
    <property type="project" value="GO_Central"/>
</dbReference>
<dbReference type="AGR" id="WB:WBGene00044281"/>
<keyword evidence="3" id="KW-0808">Transferase</keyword>
<dbReference type="GO" id="GO:0004674">
    <property type="term" value="F:protein serine/threonine kinase activity"/>
    <property type="evidence" value="ECO:0000318"/>
    <property type="project" value="GO_Central"/>
</dbReference>
<dbReference type="SMR" id="Q21694"/>
<dbReference type="PANTHER" id="PTHR24351">
    <property type="entry name" value="RIBOSOMAL PROTEIN S6 KINASE"/>
    <property type="match status" value="1"/>
</dbReference>
<dbReference type="PROSITE" id="PS00107">
    <property type="entry name" value="PROTEIN_KINASE_ATP"/>
    <property type="match status" value="1"/>
</dbReference>
<name>Q21694_CAEEL</name>
<evidence type="ECO:0000256" key="7">
    <source>
        <dbReference type="PROSITE-ProRule" id="PRU10141"/>
    </source>
</evidence>
<dbReference type="HOGENOM" id="CLU_000288_63_5_1"/>
<keyword evidence="4 7" id="KW-0547">Nucleotide-binding</keyword>
<keyword evidence="1 8" id="KW-0723">Serine/threonine-protein kinase</keyword>